<keyword evidence="2" id="KW-1185">Reference proteome</keyword>
<dbReference type="EMBL" id="ACYY01000012">
    <property type="protein sequence ID" value="EEW25012.1"/>
    <property type="molecule type" value="Genomic_DNA"/>
</dbReference>
<dbReference type="RefSeq" id="WP_008030536.1">
    <property type="nucleotide sequence ID" value="NZ_ACYY01000012.1"/>
</dbReference>
<name>C8S1R4_9RHOB</name>
<gene>
    <name evidence="1" type="ORF">Rsw2DRAFT_1992</name>
</gene>
<organism evidence="1 2">
    <name type="scientific">Rhodobacter ferrooxidans</name>
    <dbReference type="NCBI Taxonomy" id="371731"/>
    <lineage>
        <taxon>Bacteria</taxon>
        <taxon>Pseudomonadati</taxon>
        <taxon>Pseudomonadota</taxon>
        <taxon>Alphaproteobacteria</taxon>
        <taxon>Rhodobacterales</taxon>
        <taxon>Rhodobacter group</taxon>
        <taxon>Rhodobacter</taxon>
    </lineage>
</organism>
<evidence type="ECO:0000313" key="1">
    <source>
        <dbReference type="EMBL" id="EEW25012.1"/>
    </source>
</evidence>
<evidence type="ECO:0008006" key="3">
    <source>
        <dbReference type="Google" id="ProtNLM"/>
    </source>
</evidence>
<dbReference type="OrthoDB" id="7375890at2"/>
<protein>
    <recommendedName>
        <fullName evidence="3">DNA repair protein RadC</fullName>
    </recommendedName>
</protein>
<proteinExistence type="predicted"/>
<dbReference type="STRING" id="371731.Rsw2DRAFT_1992"/>
<comment type="caution">
    <text evidence="1">The sequence shown here is derived from an EMBL/GenBank/DDBJ whole genome shotgun (WGS) entry which is preliminary data.</text>
</comment>
<evidence type="ECO:0000313" key="2">
    <source>
        <dbReference type="Proteomes" id="UP000010121"/>
    </source>
</evidence>
<sequence>MFDLSLPIHSTTCPARFAPVFAIGDADPNHPFALTLSHRTPADNMSGRATPLVLARFATLAEAMEGAINHAEAMAADAAFQLLAILDRDEQLVLAGAASDGAVAWCHPVASATEARCVVTEASQLRGQASRAAAWGEPDLAERLRHRADLLDARLVDSLWRAFATRALQVAA</sequence>
<dbReference type="AlphaFoldDB" id="C8S1R4"/>
<dbReference type="Proteomes" id="UP000010121">
    <property type="component" value="Unassembled WGS sequence"/>
</dbReference>
<reference evidence="1 2" key="1">
    <citation type="submission" date="2009-08" db="EMBL/GenBank/DDBJ databases">
        <title>The draft genome of Rhodobacter sp. SW2.</title>
        <authorList>
            <consortium name="US DOE Joint Genome Institute (JGI-PGF)"/>
            <person name="Lucas S."/>
            <person name="Copeland A."/>
            <person name="Lapidus A."/>
            <person name="Glavina del Rio T."/>
            <person name="Tice H."/>
            <person name="Bruce D."/>
            <person name="Goodwin L."/>
            <person name="Pitluck S."/>
            <person name="Larimer F."/>
            <person name="Land M.L."/>
            <person name="Hauser L."/>
            <person name="Emerson D."/>
        </authorList>
    </citation>
    <scope>NUCLEOTIDE SEQUENCE [LARGE SCALE GENOMIC DNA]</scope>
    <source>
        <strain evidence="1 2">SW2</strain>
    </source>
</reference>
<accession>C8S1R4</accession>
<dbReference type="eggNOG" id="ENOG502ZA69">
    <property type="taxonomic scope" value="Bacteria"/>
</dbReference>